<evidence type="ECO:0000256" key="3">
    <source>
        <dbReference type="PROSITE-ProRule" id="PRU00023"/>
    </source>
</evidence>
<keyword evidence="1" id="KW-0677">Repeat</keyword>
<keyword evidence="5" id="KW-1185">Reference proteome</keyword>
<evidence type="ECO:0000313" key="4">
    <source>
        <dbReference type="EMBL" id="RPB29346.1"/>
    </source>
</evidence>
<dbReference type="InParanoid" id="A0A3N4M2E7"/>
<reference evidence="4 5" key="1">
    <citation type="journal article" date="2018" name="Nat. Ecol. Evol.">
        <title>Pezizomycetes genomes reveal the molecular basis of ectomycorrhizal truffle lifestyle.</title>
        <authorList>
            <person name="Murat C."/>
            <person name="Payen T."/>
            <person name="Noel B."/>
            <person name="Kuo A."/>
            <person name="Morin E."/>
            <person name="Chen J."/>
            <person name="Kohler A."/>
            <person name="Krizsan K."/>
            <person name="Balestrini R."/>
            <person name="Da Silva C."/>
            <person name="Montanini B."/>
            <person name="Hainaut M."/>
            <person name="Levati E."/>
            <person name="Barry K.W."/>
            <person name="Belfiori B."/>
            <person name="Cichocki N."/>
            <person name="Clum A."/>
            <person name="Dockter R.B."/>
            <person name="Fauchery L."/>
            <person name="Guy J."/>
            <person name="Iotti M."/>
            <person name="Le Tacon F."/>
            <person name="Lindquist E.A."/>
            <person name="Lipzen A."/>
            <person name="Malagnac F."/>
            <person name="Mello A."/>
            <person name="Molinier V."/>
            <person name="Miyauchi S."/>
            <person name="Poulain J."/>
            <person name="Riccioni C."/>
            <person name="Rubini A."/>
            <person name="Sitrit Y."/>
            <person name="Splivallo R."/>
            <person name="Traeger S."/>
            <person name="Wang M."/>
            <person name="Zifcakova L."/>
            <person name="Wipf D."/>
            <person name="Zambonelli A."/>
            <person name="Paolocci F."/>
            <person name="Nowrousian M."/>
            <person name="Ottonello S."/>
            <person name="Baldrian P."/>
            <person name="Spatafora J.W."/>
            <person name="Henrissat B."/>
            <person name="Nagy L.G."/>
            <person name="Aury J.M."/>
            <person name="Wincker P."/>
            <person name="Grigoriev I.V."/>
            <person name="Bonfante P."/>
            <person name="Martin F.M."/>
        </authorList>
    </citation>
    <scope>NUCLEOTIDE SEQUENCE [LARGE SCALE GENOMIC DNA]</scope>
    <source>
        <strain evidence="4 5">ATCC MYA-4762</strain>
    </source>
</reference>
<dbReference type="Gene3D" id="1.25.40.20">
    <property type="entry name" value="Ankyrin repeat-containing domain"/>
    <property type="match status" value="1"/>
</dbReference>
<evidence type="ECO:0000256" key="1">
    <source>
        <dbReference type="ARBA" id="ARBA00022737"/>
    </source>
</evidence>
<dbReference type="InterPro" id="IPR002110">
    <property type="entry name" value="Ankyrin_rpt"/>
</dbReference>
<evidence type="ECO:0000313" key="5">
    <source>
        <dbReference type="Proteomes" id="UP000267821"/>
    </source>
</evidence>
<dbReference type="SUPFAM" id="SSF48403">
    <property type="entry name" value="Ankyrin repeat"/>
    <property type="match status" value="1"/>
</dbReference>
<dbReference type="OrthoDB" id="4772757at2759"/>
<name>A0A3N4M2E7_9PEZI</name>
<accession>A0A3N4M2E7</accession>
<dbReference type="InterPro" id="IPR050889">
    <property type="entry name" value="Dendritic_Spine_Reg/Scaffold"/>
</dbReference>
<dbReference type="SMART" id="SM00248">
    <property type="entry name" value="ANK"/>
    <property type="match status" value="3"/>
</dbReference>
<dbReference type="PANTHER" id="PTHR24166:SF48">
    <property type="entry name" value="PROTEIN VAPYRIN"/>
    <property type="match status" value="1"/>
</dbReference>
<protein>
    <submittedName>
        <fullName evidence="4">Uncharacterized protein</fullName>
    </submittedName>
</protein>
<dbReference type="Pfam" id="PF12796">
    <property type="entry name" value="Ank_2"/>
    <property type="match status" value="1"/>
</dbReference>
<sequence>MSYVHSSSLDNNYLTPDGDSLPAYVATAPPLSSGDLTIANAAVLAAHFEAHNPAGPTATETIMSLFDSISSADDSSVAHILSSFPSLVNPNSRQNGKTALVAAVETGNIRMVEMLINMGADLDLWRRDEYPPTLQPAYQILRTPLMIAAEKGYLPIVKLLLNPPCNADHTLCAPDGQIALRLAVENGHREVVDFLPSLRKGGFRRLKYAHATSVYRIKETTKVARILAAFLVWHIPKAVLYNFPKWIAKTAFRIVCHVITKSIPKAAKATWRGMVKSGRYLRDDLPGAICRKVEGGARAIKKFVTVIVPKAAKATGNFLWMLIVKWIPNAIKQTCKFAWKLLTVYIPRALYEIISSIWDVIKFIGWFIKQLVVEWFPTFCKAVANGLKAFAIGSWDLLLRGLRVIASLLHTIFEMIISFFRRISLRDVWNAVLQVLKWIFVEVPVGIGKVLKAVYRGVVKGVEKMFGWWGKVLVFLWEALVYAVLYLPRSLGAAFVDYSQVLVKGVKEVLVWFNPKR</sequence>
<dbReference type="PROSITE" id="PS50088">
    <property type="entry name" value="ANK_REPEAT"/>
    <property type="match status" value="1"/>
</dbReference>
<gene>
    <name evidence="4" type="ORF">L211DRAFT_775824</name>
</gene>
<organism evidence="4 5">
    <name type="scientific">Terfezia boudieri ATCC MYA-4762</name>
    <dbReference type="NCBI Taxonomy" id="1051890"/>
    <lineage>
        <taxon>Eukaryota</taxon>
        <taxon>Fungi</taxon>
        <taxon>Dikarya</taxon>
        <taxon>Ascomycota</taxon>
        <taxon>Pezizomycotina</taxon>
        <taxon>Pezizomycetes</taxon>
        <taxon>Pezizales</taxon>
        <taxon>Pezizaceae</taxon>
        <taxon>Terfezia</taxon>
    </lineage>
</organism>
<proteinExistence type="predicted"/>
<dbReference type="STRING" id="1051890.A0A3N4M2E7"/>
<keyword evidence="2 3" id="KW-0040">ANK repeat</keyword>
<feature type="repeat" description="ANK" evidence="3">
    <location>
        <begin position="95"/>
        <end position="127"/>
    </location>
</feature>
<dbReference type="EMBL" id="ML121527">
    <property type="protein sequence ID" value="RPB29346.1"/>
    <property type="molecule type" value="Genomic_DNA"/>
</dbReference>
<dbReference type="PANTHER" id="PTHR24166">
    <property type="entry name" value="ROLLING PEBBLES, ISOFORM B"/>
    <property type="match status" value="1"/>
</dbReference>
<evidence type="ECO:0000256" key="2">
    <source>
        <dbReference type="ARBA" id="ARBA00023043"/>
    </source>
</evidence>
<dbReference type="PROSITE" id="PS50297">
    <property type="entry name" value="ANK_REP_REGION"/>
    <property type="match status" value="1"/>
</dbReference>
<dbReference type="Proteomes" id="UP000267821">
    <property type="component" value="Unassembled WGS sequence"/>
</dbReference>
<dbReference type="Pfam" id="PF00023">
    <property type="entry name" value="Ank"/>
    <property type="match status" value="1"/>
</dbReference>
<dbReference type="AlphaFoldDB" id="A0A3N4M2E7"/>
<dbReference type="InterPro" id="IPR036770">
    <property type="entry name" value="Ankyrin_rpt-contain_sf"/>
</dbReference>